<reference evidence="6 7" key="1">
    <citation type="journal article" date="2023" name="G3 (Bethesda)">
        <title>A chromosome-level genome assembly of Zasmidium syzygii isolated from banana leaves.</title>
        <authorList>
            <person name="van Westerhoven A.C."/>
            <person name="Mehrabi R."/>
            <person name="Talebi R."/>
            <person name="Steentjes M.B.F."/>
            <person name="Corcolon B."/>
            <person name="Chong P.A."/>
            <person name="Kema G.H.J."/>
            <person name="Seidl M.F."/>
        </authorList>
    </citation>
    <scope>NUCLEOTIDE SEQUENCE [LARGE SCALE GENOMIC DNA]</scope>
    <source>
        <strain evidence="6 7">P124</strain>
    </source>
</reference>
<dbReference type="PANTHER" id="PTHR22846:SF2">
    <property type="entry name" value="F-BOX-LIKE_WD REPEAT-CONTAINING PROTEIN EBI"/>
    <property type="match status" value="1"/>
</dbReference>
<evidence type="ECO:0000256" key="1">
    <source>
        <dbReference type="ARBA" id="ARBA00004123"/>
    </source>
</evidence>
<gene>
    <name evidence="6" type="ORF">PRZ48_000607</name>
</gene>
<comment type="subcellular location">
    <subcellularLocation>
        <location evidence="1">Nucleus</location>
    </subcellularLocation>
</comment>
<protein>
    <recommendedName>
        <fullName evidence="8">LisH domain-containing protein</fullName>
    </recommendedName>
</protein>
<keyword evidence="4" id="KW-0539">Nucleus</keyword>
<dbReference type="Gene3D" id="1.20.960.30">
    <property type="match status" value="1"/>
</dbReference>
<dbReference type="SUPFAM" id="SSF82171">
    <property type="entry name" value="DPP6 N-terminal domain-like"/>
    <property type="match status" value="1"/>
</dbReference>
<evidence type="ECO:0000256" key="4">
    <source>
        <dbReference type="ARBA" id="ARBA00023242"/>
    </source>
</evidence>
<name>A0ABR0EYZ6_ZASCE</name>
<comment type="caution">
    <text evidence="6">The sequence shown here is derived from an EMBL/GenBank/DDBJ whole genome shotgun (WGS) entry which is preliminary data.</text>
</comment>
<feature type="region of interest" description="Disordered" evidence="5">
    <location>
        <begin position="596"/>
        <end position="621"/>
    </location>
</feature>
<organism evidence="6 7">
    <name type="scientific">Zasmidium cellare</name>
    <name type="common">Wine cellar mold</name>
    <name type="synonym">Racodium cellare</name>
    <dbReference type="NCBI Taxonomy" id="395010"/>
    <lineage>
        <taxon>Eukaryota</taxon>
        <taxon>Fungi</taxon>
        <taxon>Dikarya</taxon>
        <taxon>Ascomycota</taxon>
        <taxon>Pezizomycotina</taxon>
        <taxon>Dothideomycetes</taxon>
        <taxon>Dothideomycetidae</taxon>
        <taxon>Mycosphaerellales</taxon>
        <taxon>Mycosphaerellaceae</taxon>
        <taxon>Zasmidium</taxon>
    </lineage>
</organism>
<evidence type="ECO:0008006" key="8">
    <source>
        <dbReference type="Google" id="ProtNLM"/>
    </source>
</evidence>
<accession>A0ABR0EYZ6</accession>
<sequence length="645" mass="71071">MSAAAAALHSDHVNLLIFRYLQEVGFENTATAFHSDWHRSADCYDPENLPFAREVQRNELISVIQAGLFHDELQSRIRKGERKFRWTGIDARESIERRDEGLENGAGSARPSSSGKPKGRPPVMRRPNDFPTPVPKRQRRSEGSEAQVNGERDPMDVDAASGSGDAEDDGEAASPTVHSDPEQVEVIERYDSMDVATQTDIKTGPKTSTMHWTVDKPVYQSLWNPDPNPDNAKTLLTVGESLCRFYDVPSSIDDVQQITHVDEPSMFSTAVVTAVAWRPDGYGACCAIGGQRELPDGSKLDTQLLIEHNKNGGSASFQLGPPSLEPPGIVLNLRYSPDSQYLLVSRTNLKRGLLQIWKSSRQENDEDSSTREPIAWRMFEHTIEDVSWTGDDTFVVSGDDGLSAIYQVDVSQKEGVDTVSEGSTAMRGLISHNSKILDTTHKIDKFRFDRRRRLAVFVSSEARKMFITPRLHDSEAKPEADVEVDLPEDPVTLDFRPSEQTGDDAADLESPSLLAVGFGDGTCSIYSITRSPYAGAKCIELASLSLSEGPALSIAWSPNGEHLAVGNGELVQMWSADSLRRKNGVRHVAEASVTWRPTSEPNGVADGQHTEETPVAEPSLSWSSDGESLAFSVDKQVCLIFMKWQ</sequence>
<dbReference type="Gene3D" id="2.130.10.10">
    <property type="entry name" value="YVTN repeat-like/Quinoprotein amine dehydrogenase"/>
    <property type="match status" value="2"/>
</dbReference>
<dbReference type="Proteomes" id="UP001305779">
    <property type="component" value="Unassembled WGS sequence"/>
</dbReference>
<keyword evidence="3" id="KW-0677">Repeat</keyword>
<dbReference type="InterPro" id="IPR045183">
    <property type="entry name" value="Ebi-like"/>
</dbReference>
<dbReference type="InterPro" id="IPR015943">
    <property type="entry name" value="WD40/YVTN_repeat-like_dom_sf"/>
</dbReference>
<dbReference type="PANTHER" id="PTHR22846">
    <property type="entry name" value="WD40 REPEAT PROTEIN"/>
    <property type="match status" value="1"/>
</dbReference>
<evidence type="ECO:0000256" key="5">
    <source>
        <dbReference type="SAM" id="MobiDB-lite"/>
    </source>
</evidence>
<dbReference type="EMBL" id="JAXOVC010000001">
    <property type="protein sequence ID" value="KAK4506874.1"/>
    <property type="molecule type" value="Genomic_DNA"/>
</dbReference>
<proteinExistence type="predicted"/>
<evidence type="ECO:0000313" key="7">
    <source>
        <dbReference type="Proteomes" id="UP001305779"/>
    </source>
</evidence>
<evidence type="ECO:0000313" key="6">
    <source>
        <dbReference type="EMBL" id="KAK4506874.1"/>
    </source>
</evidence>
<feature type="region of interest" description="Disordered" evidence="5">
    <location>
        <begin position="97"/>
        <end position="182"/>
    </location>
</feature>
<keyword evidence="7" id="KW-1185">Reference proteome</keyword>
<keyword evidence="2" id="KW-0853">WD repeat</keyword>
<evidence type="ECO:0000256" key="3">
    <source>
        <dbReference type="ARBA" id="ARBA00022737"/>
    </source>
</evidence>
<evidence type="ECO:0000256" key="2">
    <source>
        <dbReference type="ARBA" id="ARBA00022574"/>
    </source>
</evidence>
<dbReference type="SMART" id="SM00320">
    <property type="entry name" value="WD40"/>
    <property type="match status" value="3"/>
</dbReference>
<dbReference type="InterPro" id="IPR001680">
    <property type="entry name" value="WD40_rpt"/>
</dbReference>